<dbReference type="CDD" id="cd16387">
    <property type="entry name" value="ParB_N_Srx"/>
    <property type="match status" value="1"/>
</dbReference>
<comment type="caution">
    <text evidence="4">The sequence shown here is derived from an EMBL/GenBank/DDBJ whole genome shotgun (WGS) entry which is preliminary data.</text>
</comment>
<proteinExistence type="predicted"/>
<evidence type="ECO:0000256" key="1">
    <source>
        <dbReference type="SAM" id="Coils"/>
    </source>
</evidence>
<dbReference type="EMBL" id="JAVDRP010000017">
    <property type="protein sequence ID" value="MDR6412327.1"/>
    <property type="molecule type" value="Genomic_DNA"/>
</dbReference>
<dbReference type="InterPro" id="IPR050336">
    <property type="entry name" value="Chromosome_partition/occlusion"/>
</dbReference>
<keyword evidence="1" id="KW-0175">Coiled coil</keyword>
<dbReference type="RefSeq" id="WP_310126224.1">
    <property type="nucleotide sequence ID" value="NZ_JAVDRP010000017.1"/>
</dbReference>
<dbReference type="Pfam" id="PF07506">
    <property type="entry name" value="RepB"/>
    <property type="match status" value="1"/>
</dbReference>
<organism evidence="4 5">
    <name type="scientific">Paraburkholderia terricola</name>
    <dbReference type="NCBI Taxonomy" id="169427"/>
    <lineage>
        <taxon>Bacteria</taxon>
        <taxon>Pseudomonadati</taxon>
        <taxon>Pseudomonadota</taxon>
        <taxon>Betaproteobacteria</taxon>
        <taxon>Burkholderiales</taxon>
        <taxon>Burkholderiaceae</taxon>
        <taxon>Paraburkholderia</taxon>
    </lineage>
</organism>
<reference evidence="4 5" key="1">
    <citation type="submission" date="2023-07" db="EMBL/GenBank/DDBJ databases">
        <title>Sorghum-associated microbial communities from plants grown in Nebraska, USA.</title>
        <authorList>
            <person name="Schachtman D."/>
        </authorList>
    </citation>
    <scope>NUCLEOTIDE SEQUENCE [LARGE SCALE GENOMIC DNA]</scope>
    <source>
        <strain evidence="4 5">DS1316</strain>
    </source>
</reference>
<evidence type="ECO:0000313" key="5">
    <source>
        <dbReference type="Proteomes" id="UP001264340"/>
    </source>
</evidence>
<dbReference type="InterPro" id="IPR036086">
    <property type="entry name" value="ParB/Sulfiredoxin_sf"/>
</dbReference>
<feature type="domain" description="RepB plasmid partition" evidence="3">
    <location>
        <begin position="107"/>
        <end position="288"/>
    </location>
</feature>
<dbReference type="PANTHER" id="PTHR33375:SF1">
    <property type="entry name" value="CHROMOSOME-PARTITIONING PROTEIN PARB-RELATED"/>
    <property type="match status" value="1"/>
</dbReference>
<protein>
    <recommendedName>
        <fullName evidence="3">RepB plasmid partition domain-containing protein</fullName>
    </recommendedName>
</protein>
<evidence type="ECO:0000313" key="4">
    <source>
        <dbReference type="EMBL" id="MDR6412327.1"/>
    </source>
</evidence>
<evidence type="ECO:0000259" key="3">
    <source>
        <dbReference type="Pfam" id="PF07506"/>
    </source>
</evidence>
<dbReference type="Proteomes" id="UP001264340">
    <property type="component" value="Unassembled WGS sequence"/>
</dbReference>
<dbReference type="Gene3D" id="3.90.1530.10">
    <property type="entry name" value="Conserved hypothetical protein from pyrococcus furiosus pfu- 392566-001, ParB domain"/>
    <property type="match status" value="1"/>
</dbReference>
<dbReference type="SUPFAM" id="SSF109709">
    <property type="entry name" value="KorB DNA-binding domain-like"/>
    <property type="match status" value="1"/>
</dbReference>
<keyword evidence="5" id="KW-1185">Reference proteome</keyword>
<feature type="region of interest" description="Disordered" evidence="2">
    <location>
        <begin position="299"/>
        <end position="331"/>
    </location>
</feature>
<accession>A0ABU1LZZ5</accession>
<sequence length="331" mass="36110">MTSGTAQPLKAAFESQPVVLQLDALCSSRPLPHTATLNRKFLQILASVATVGLVEPLIVVRVDDNPAAFRILDGRLRVEALRRLGLTEALCLIATDDEAYTYNRHISRLTSAQDARMIAKAIERGVPRERIALVLGIDVNTVRRRAGLMDGISPEAAVLLADKPCPATTFNTLKLMKPLRQIQAVELMCGQGNFTSAFARAIVAATPGEQLEQGTGARKNPENETVSQLATLERELATLQATVARTDERYGIEHLHLTVSAAYIATLVGNENVSRWLRERHPDFAAQFDIISKEAREARSAANAKGPRSKDFRRAGEGAAQRVRQAIGHLP</sequence>
<name>A0ABU1LZZ5_9BURK</name>
<feature type="coiled-coil region" evidence="1">
    <location>
        <begin position="222"/>
        <end position="249"/>
    </location>
</feature>
<dbReference type="SUPFAM" id="SSF110849">
    <property type="entry name" value="ParB/Sulfiredoxin"/>
    <property type="match status" value="1"/>
</dbReference>
<dbReference type="PANTHER" id="PTHR33375">
    <property type="entry name" value="CHROMOSOME-PARTITIONING PROTEIN PARB-RELATED"/>
    <property type="match status" value="1"/>
</dbReference>
<gene>
    <name evidence="4" type="ORF">J2804_005762</name>
</gene>
<dbReference type="InterPro" id="IPR011111">
    <property type="entry name" value="Plasmid_RepB"/>
</dbReference>
<evidence type="ECO:0000256" key="2">
    <source>
        <dbReference type="SAM" id="MobiDB-lite"/>
    </source>
</evidence>